<dbReference type="EMBL" id="AP018248">
    <property type="protein sequence ID" value="BAY97777.1"/>
    <property type="molecule type" value="Genomic_DNA"/>
</dbReference>
<name>A0A1Z4MWD4_9CYAN</name>
<dbReference type="SUPFAM" id="SSF55681">
    <property type="entry name" value="Class II aaRS and biotin synthetases"/>
    <property type="match status" value="1"/>
</dbReference>
<dbReference type="AlphaFoldDB" id="A0A1Z4MWD4"/>
<dbReference type="Pfam" id="PF21948">
    <property type="entry name" value="LplA-B_cat"/>
    <property type="match status" value="1"/>
</dbReference>
<gene>
    <name evidence="2" type="ORF">NIES37_17220</name>
</gene>
<protein>
    <submittedName>
        <fullName evidence="2">Biotin/lipoate A/B protein ligase</fullName>
    </submittedName>
</protein>
<sequence>MAIDRWLLEQHQTGKHPPTLRFYTWSPTAISLGYHQRQYPEFWENLTWQGEKLDIVRRPSGGRAVLHQGDLTYTVVTSGLPGDRLQAYQKICEFLIQGWRSLGVELHYGTAGRGYINNPNCFGTATGADLVLSDGGKLIGSAQLRRAGAILQHGSIRLNQDAELFARVFGAESWTQVKLPQHLSVETIITALMSAASDRFEMELVEEPLSPAEWEEILGMGNG</sequence>
<dbReference type="GO" id="GO:0016874">
    <property type="term" value="F:ligase activity"/>
    <property type="evidence" value="ECO:0007669"/>
    <property type="project" value="UniProtKB-KW"/>
</dbReference>
<evidence type="ECO:0000313" key="2">
    <source>
        <dbReference type="EMBL" id="BAY97777.1"/>
    </source>
</evidence>
<reference evidence="2 3" key="1">
    <citation type="submission" date="2017-06" db="EMBL/GenBank/DDBJ databases">
        <title>Genome sequencing of cyanobaciteial culture collection at National Institute for Environmental Studies (NIES).</title>
        <authorList>
            <person name="Hirose Y."/>
            <person name="Shimura Y."/>
            <person name="Fujisawa T."/>
            <person name="Nakamura Y."/>
            <person name="Kawachi M."/>
        </authorList>
    </citation>
    <scope>NUCLEOTIDE SEQUENCE [LARGE SCALE GENOMIC DNA]</scope>
    <source>
        <strain evidence="2 3">NIES-37</strain>
    </source>
</reference>
<dbReference type="PANTHER" id="PTHR43679">
    <property type="entry name" value="OCTANOYLTRANSFERASE LIPM-RELATED"/>
    <property type="match status" value="1"/>
</dbReference>
<dbReference type="KEGG" id="ttq:NIES37_17220"/>
<dbReference type="PROSITE" id="PS51733">
    <property type="entry name" value="BPL_LPL_CATALYTIC"/>
    <property type="match status" value="1"/>
</dbReference>
<keyword evidence="2" id="KW-0436">Ligase</keyword>
<evidence type="ECO:0000313" key="3">
    <source>
        <dbReference type="Proteomes" id="UP000218785"/>
    </source>
</evidence>
<dbReference type="Gene3D" id="3.30.930.10">
    <property type="entry name" value="Bira Bifunctional Protein, Domain 2"/>
    <property type="match status" value="1"/>
</dbReference>
<dbReference type="InterPro" id="IPR045864">
    <property type="entry name" value="aa-tRNA-synth_II/BPL/LPL"/>
</dbReference>
<dbReference type="RefSeq" id="WP_096583592.1">
    <property type="nucleotide sequence ID" value="NZ_CAWNJS010000001.1"/>
</dbReference>
<proteinExistence type="predicted"/>
<dbReference type="InterPro" id="IPR004143">
    <property type="entry name" value="BPL_LPL_catalytic"/>
</dbReference>
<organism evidence="2 3">
    <name type="scientific">Tolypothrix tenuis PCC 7101</name>
    <dbReference type="NCBI Taxonomy" id="231146"/>
    <lineage>
        <taxon>Bacteria</taxon>
        <taxon>Bacillati</taxon>
        <taxon>Cyanobacteriota</taxon>
        <taxon>Cyanophyceae</taxon>
        <taxon>Nostocales</taxon>
        <taxon>Tolypothrichaceae</taxon>
        <taxon>Tolypothrix</taxon>
    </lineage>
</organism>
<dbReference type="CDD" id="cd16443">
    <property type="entry name" value="LplA"/>
    <property type="match status" value="1"/>
</dbReference>
<dbReference type="Proteomes" id="UP000218785">
    <property type="component" value="Chromosome"/>
</dbReference>
<feature type="domain" description="BPL/LPL catalytic" evidence="1">
    <location>
        <begin position="14"/>
        <end position="204"/>
    </location>
</feature>
<keyword evidence="3" id="KW-1185">Reference proteome</keyword>
<evidence type="ECO:0000259" key="1">
    <source>
        <dbReference type="PROSITE" id="PS51733"/>
    </source>
</evidence>
<dbReference type="InterPro" id="IPR050664">
    <property type="entry name" value="Octanoyltrans_LipM/LipL"/>
</dbReference>
<dbReference type="PANTHER" id="PTHR43679:SF2">
    <property type="entry name" value="OCTANOYL-[GCVH]:PROTEIN N-OCTANOYLTRANSFERASE"/>
    <property type="match status" value="1"/>
</dbReference>
<accession>A0A1Z4MWD4</accession>